<comment type="caution">
    <text evidence="3">The sequence shown here is derived from an EMBL/GenBank/DDBJ whole genome shotgun (WGS) entry which is preliminary data.</text>
</comment>
<dbReference type="SUPFAM" id="SSF48452">
    <property type="entry name" value="TPR-like"/>
    <property type="match status" value="1"/>
</dbReference>
<gene>
    <name evidence="3" type="ORF">C4S77_05440</name>
</gene>
<keyword evidence="4" id="KW-1185">Reference proteome</keyword>
<dbReference type="InterPro" id="IPR011990">
    <property type="entry name" value="TPR-like_helical_dom_sf"/>
</dbReference>
<name>A0A2S8ADR8_9FLAO</name>
<dbReference type="Proteomes" id="UP000238042">
    <property type="component" value="Unassembled WGS sequence"/>
</dbReference>
<sequence>MSIRRRKNQNYETKEILDSLNTSALSGEKFLQKYAKPIGILFSIVIVAALGYVIYDNYVVTPKNIEASDLMVDAENLYNEGKIDQALGGKASGISGFVDIAEEYSNTKAGKLAYLYAGVTQFKKGNYQKALEYFQNFDSPDKDLKAVKYGAIADTYVELNNTTEAMNYITKAAKESNNAATAYQFGKKAGILAMSLNQNEKALEFFQSIHDKYPDIEQNGEVEAYIERLKYATGKQ</sequence>
<keyword evidence="1" id="KW-0472">Membrane</keyword>
<protein>
    <recommendedName>
        <fullName evidence="2">Ancillary SecYEG translocon subunit/Cell division coordinator CpoB TPR domain-containing protein</fullName>
    </recommendedName>
</protein>
<dbReference type="InterPro" id="IPR019734">
    <property type="entry name" value="TPR_rpt"/>
</dbReference>
<proteinExistence type="predicted"/>
<reference evidence="3 4" key="1">
    <citation type="submission" date="2018-02" db="EMBL/GenBank/DDBJ databases">
        <title>Genome sequences of Apibacter spp., gut symbionts of Asian honey bees.</title>
        <authorList>
            <person name="Kwong W.K."/>
            <person name="Steele M.I."/>
            <person name="Moran N.A."/>
        </authorList>
    </citation>
    <scope>NUCLEOTIDE SEQUENCE [LARGE SCALE GENOMIC DNA]</scope>
    <source>
        <strain evidence="4">wkB301</strain>
    </source>
</reference>
<dbReference type="Gene3D" id="1.25.40.10">
    <property type="entry name" value="Tetratricopeptide repeat domain"/>
    <property type="match status" value="1"/>
</dbReference>
<evidence type="ECO:0000313" key="4">
    <source>
        <dbReference type="Proteomes" id="UP000238042"/>
    </source>
</evidence>
<keyword evidence="1" id="KW-1133">Transmembrane helix</keyword>
<dbReference type="Pfam" id="PF13174">
    <property type="entry name" value="TPR_6"/>
    <property type="match status" value="1"/>
</dbReference>
<organism evidence="3 4">
    <name type="scientific">Apibacter adventoris</name>
    <dbReference type="NCBI Taxonomy" id="1679466"/>
    <lineage>
        <taxon>Bacteria</taxon>
        <taxon>Pseudomonadati</taxon>
        <taxon>Bacteroidota</taxon>
        <taxon>Flavobacteriia</taxon>
        <taxon>Flavobacteriales</taxon>
        <taxon>Weeksellaceae</taxon>
        <taxon>Apibacter</taxon>
    </lineage>
</organism>
<dbReference type="Pfam" id="PF09976">
    <property type="entry name" value="TPR_21"/>
    <property type="match status" value="1"/>
</dbReference>
<evidence type="ECO:0000256" key="1">
    <source>
        <dbReference type="SAM" id="Phobius"/>
    </source>
</evidence>
<evidence type="ECO:0000313" key="3">
    <source>
        <dbReference type="EMBL" id="PQL93105.1"/>
    </source>
</evidence>
<feature type="domain" description="Ancillary SecYEG translocon subunit/Cell division coordinator CpoB TPR" evidence="2">
    <location>
        <begin position="29"/>
        <end position="182"/>
    </location>
</feature>
<dbReference type="OrthoDB" id="9808622at2"/>
<dbReference type="RefSeq" id="WP_105246645.1">
    <property type="nucleotide sequence ID" value="NZ_PSZM01000036.1"/>
</dbReference>
<dbReference type="EMBL" id="PSZM01000036">
    <property type="protein sequence ID" value="PQL93105.1"/>
    <property type="molecule type" value="Genomic_DNA"/>
</dbReference>
<evidence type="ECO:0000259" key="2">
    <source>
        <dbReference type="Pfam" id="PF09976"/>
    </source>
</evidence>
<accession>A0A2S8ADR8</accession>
<feature type="transmembrane region" description="Helical" evidence="1">
    <location>
        <begin position="38"/>
        <end position="55"/>
    </location>
</feature>
<dbReference type="InterPro" id="IPR018704">
    <property type="entry name" value="SecYEG/CpoB_TPR"/>
</dbReference>
<dbReference type="AlphaFoldDB" id="A0A2S8ADR8"/>
<keyword evidence="1" id="KW-0812">Transmembrane</keyword>